<dbReference type="InterPro" id="IPR020471">
    <property type="entry name" value="AKR"/>
</dbReference>
<feature type="binding site" evidence="5">
    <location>
        <position position="108"/>
    </location>
    <ligand>
        <name>substrate</name>
    </ligand>
</feature>
<dbReference type="PRINTS" id="PR00069">
    <property type="entry name" value="ALDKETRDTASE"/>
</dbReference>
<sequence>MLSKTITLNNGVTMPIIGSGTWPLLGNECTQTVTTAIEQGFRLIDTAARYGNEQAVGKGIKQSKVAREELFITSKLRGSAHGYQKTIDAFYQTLKDLQLDYLDLYLIHWPLPSQNLYVETWKAFITLYNKGLIKAIGVSNFKIAHLSRIIDETGIIPAVNQIQLSPYLPQQETRLWMAKYNIVCQAWSPLGRGTDLLNTSIITNIAAKHNKMPAQIVLRWHLQLGNSIIPKSSHPKRMQQNLNIFDFELDKEDMVLISTLDKHIKPKQDPDTYTEE</sequence>
<dbReference type="PROSITE" id="PS00062">
    <property type="entry name" value="ALDOKETO_REDUCTASE_2"/>
    <property type="match status" value="1"/>
</dbReference>
<keyword evidence="2" id="KW-0521">NADP</keyword>
<gene>
    <name evidence="8" type="ORF">JHT90_01355</name>
</gene>
<evidence type="ECO:0000256" key="4">
    <source>
        <dbReference type="PIRSR" id="PIRSR000097-1"/>
    </source>
</evidence>
<dbReference type="PANTHER" id="PTHR43827:SF3">
    <property type="entry name" value="NADP-DEPENDENT OXIDOREDUCTASE DOMAIN-CONTAINING PROTEIN"/>
    <property type="match status" value="1"/>
</dbReference>
<organism evidence="8 9">
    <name type="scientific">Entomomonas asaccharolytica</name>
    <dbReference type="NCBI Taxonomy" id="2785331"/>
    <lineage>
        <taxon>Bacteria</taxon>
        <taxon>Pseudomonadati</taxon>
        <taxon>Pseudomonadota</taxon>
        <taxon>Gammaproteobacteria</taxon>
        <taxon>Pseudomonadales</taxon>
        <taxon>Pseudomonadaceae</taxon>
        <taxon>Entomomonas</taxon>
    </lineage>
</organism>
<evidence type="ECO:0000256" key="2">
    <source>
        <dbReference type="ARBA" id="ARBA00022857"/>
    </source>
</evidence>
<dbReference type="InterPro" id="IPR018170">
    <property type="entry name" value="Aldo/ket_reductase_CS"/>
</dbReference>
<proteinExistence type="inferred from homology"/>
<name>A0A974NFX3_9GAMM</name>
<feature type="domain" description="NADP-dependent oxidoreductase" evidence="7">
    <location>
        <begin position="20"/>
        <end position="259"/>
    </location>
</feature>
<protein>
    <submittedName>
        <fullName evidence="8">Aldo/keto reductase</fullName>
    </submittedName>
</protein>
<dbReference type="FunFam" id="3.20.20.100:FF:000015">
    <property type="entry name" value="Oxidoreductase, aldo/keto reductase family"/>
    <property type="match status" value="1"/>
</dbReference>
<dbReference type="InterPro" id="IPR023210">
    <property type="entry name" value="NADP_OxRdtase_dom"/>
</dbReference>
<dbReference type="KEGG" id="eaz:JHT90_01355"/>
<evidence type="ECO:0000259" key="7">
    <source>
        <dbReference type="Pfam" id="PF00248"/>
    </source>
</evidence>
<evidence type="ECO:0000313" key="8">
    <source>
        <dbReference type="EMBL" id="QQP85933.1"/>
    </source>
</evidence>
<evidence type="ECO:0000256" key="6">
    <source>
        <dbReference type="PIRSR" id="PIRSR000097-3"/>
    </source>
</evidence>
<dbReference type="GO" id="GO:0016616">
    <property type="term" value="F:oxidoreductase activity, acting on the CH-OH group of donors, NAD or NADP as acceptor"/>
    <property type="evidence" value="ECO:0007669"/>
    <property type="project" value="UniProtKB-ARBA"/>
</dbReference>
<dbReference type="Gene3D" id="3.20.20.100">
    <property type="entry name" value="NADP-dependent oxidoreductase domain"/>
    <property type="match status" value="1"/>
</dbReference>
<dbReference type="PANTHER" id="PTHR43827">
    <property type="entry name" value="2,5-DIKETO-D-GLUCONIC ACID REDUCTASE"/>
    <property type="match status" value="1"/>
</dbReference>
<dbReference type="RefSeq" id="WP_201093178.1">
    <property type="nucleotide sequence ID" value="NZ_CP067393.1"/>
</dbReference>
<keyword evidence="3" id="KW-0560">Oxidoreductase</keyword>
<dbReference type="PROSITE" id="PS00798">
    <property type="entry name" value="ALDOKETO_REDUCTASE_1"/>
    <property type="match status" value="1"/>
</dbReference>
<evidence type="ECO:0000256" key="5">
    <source>
        <dbReference type="PIRSR" id="PIRSR000097-2"/>
    </source>
</evidence>
<dbReference type="PROSITE" id="PS00063">
    <property type="entry name" value="ALDOKETO_REDUCTASE_3"/>
    <property type="match status" value="1"/>
</dbReference>
<dbReference type="EMBL" id="CP067393">
    <property type="protein sequence ID" value="QQP85933.1"/>
    <property type="molecule type" value="Genomic_DNA"/>
</dbReference>
<accession>A0A974NFX3</accession>
<reference evidence="8 9" key="1">
    <citation type="submission" date="2021-01" db="EMBL/GenBank/DDBJ databases">
        <title>Entomomonas sp. F2A isolated from a house cricket (Acheta domesticus).</title>
        <authorList>
            <person name="Spergser J."/>
            <person name="Busse H.-J."/>
        </authorList>
    </citation>
    <scope>NUCLEOTIDE SEQUENCE [LARGE SCALE GENOMIC DNA]</scope>
    <source>
        <strain evidence="8 9">F2A</strain>
    </source>
</reference>
<dbReference type="SUPFAM" id="SSF51430">
    <property type="entry name" value="NAD(P)-linked oxidoreductase"/>
    <property type="match status" value="1"/>
</dbReference>
<keyword evidence="9" id="KW-1185">Reference proteome</keyword>
<dbReference type="Pfam" id="PF00248">
    <property type="entry name" value="Aldo_ket_red"/>
    <property type="match status" value="1"/>
</dbReference>
<dbReference type="Proteomes" id="UP000595278">
    <property type="component" value="Chromosome"/>
</dbReference>
<evidence type="ECO:0000313" key="9">
    <source>
        <dbReference type="Proteomes" id="UP000595278"/>
    </source>
</evidence>
<dbReference type="AlphaFoldDB" id="A0A974NFX3"/>
<comment type="similarity">
    <text evidence="1">Belongs to the aldo/keto reductase family.</text>
</comment>
<evidence type="ECO:0000256" key="1">
    <source>
        <dbReference type="ARBA" id="ARBA00007905"/>
    </source>
</evidence>
<feature type="site" description="Lowers pKa of active site Tyr" evidence="6">
    <location>
        <position position="75"/>
    </location>
</feature>
<evidence type="ECO:0000256" key="3">
    <source>
        <dbReference type="ARBA" id="ARBA00023002"/>
    </source>
</evidence>
<dbReference type="PIRSF" id="PIRSF000097">
    <property type="entry name" value="AKR"/>
    <property type="match status" value="1"/>
</dbReference>
<feature type="active site" description="Proton donor" evidence="4">
    <location>
        <position position="50"/>
    </location>
</feature>
<dbReference type="InterPro" id="IPR036812">
    <property type="entry name" value="NAD(P)_OxRdtase_dom_sf"/>
</dbReference>